<accession>A0A6G2BAQ3</accession>
<dbReference type="OrthoDB" id="9797538at2"/>
<keyword evidence="5" id="KW-1185">Reference proteome</keyword>
<dbReference type="PRINTS" id="PR00081">
    <property type="entry name" value="GDHRDH"/>
</dbReference>
<dbReference type="PANTHER" id="PTHR43899">
    <property type="entry name" value="RH59310P"/>
    <property type="match status" value="1"/>
</dbReference>
<dbReference type="AlphaFoldDB" id="A0A6G2BAQ3"/>
<sequence>MPLALVTGPTAGIGRAFADRLARDGYDLVLVSRSATDLGSVAAELRAAHGVRVETLPGDLSTVSGCRLVEERVASGPPVDLLVNNAGTALHKPFLHNGVEAEEALLDLNVRAVLRLTHAVLPGMLERGSGRVVNVASFTALGPAGLSSTYPASKAWVLSFSEALARSAQLRGRGVRMMALLPGFTRTELFDRSGFETAHLPRWVWLNSERVVDVALRDLERGRVVSIPGLRYKAASWALRHLPRPLLRSTSWDLWAPNGFWGPRPPAGAGPSGTAEPDG</sequence>
<dbReference type="Gene3D" id="3.40.50.720">
    <property type="entry name" value="NAD(P)-binding Rossmann-like Domain"/>
    <property type="match status" value="1"/>
</dbReference>
<dbReference type="RefSeq" id="WP_155070728.1">
    <property type="nucleotide sequence ID" value="NZ_WIXO01000001.1"/>
</dbReference>
<dbReference type="InterPro" id="IPR036291">
    <property type="entry name" value="NAD(P)-bd_dom_sf"/>
</dbReference>
<evidence type="ECO:0000256" key="3">
    <source>
        <dbReference type="RuleBase" id="RU000363"/>
    </source>
</evidence>
<evidence type="ECO:0000313" key="4">
    <source>
        <dbReference type="EMBL" id="MTE19347.1"/>
    </source>
</evidence>
<dbReference type="EMBL" id="WIXO01000001">
    <property type="protein sequence ID" value="MTE19347.1"/>
    <property type="molecule type" value="Genomic_DNA"/>
</dbReference>
<evidence type="ECO:0000256" key="2">
    <source>
        <dbReference type="ARBA" id="ARBA00023002"/>
    </source>
</evidence>
<dbReference type="PANTHER" id="PTHR43899:SF13">
    <property type="entry name" value="RH59310P"/>
    <property type="match status" value="1"/>
</dbReference>
<evidence type="ECO:0000256" key="1">
    <source>
        <dbReference type="ARBA" id="ARBA00006484"/>
    </source>
</evidence>
<dbReference type="SUPFAM" id="SSF51735">
    <property type="entry name" value="NAD(P)-binding Rossmann-fold domains"/>
    <property type="match status" value="1"/>
</dbReference>
<dbReference type="Pfam" id="PF00106">
    <property type="entry name" value="adh_short"/>
    <property type="match status" value="1"/>
</dbReference>
<reference evidence="4 5" key="1">
    <citation type="submission" date="2019-11" db="EMBL/GenBank/DDBJ databases">
        <authorList>
            <person name="Yuan L."/>
        </authorList>
    </citation>
    <scope>NUCLEOTIDE SEQUENCE [LARGE SCALE GENOMIC DNA]</scope>
    <source>
        <strain evidence="4 5">TRM43335</strain>
    </source>
</reference>
<comment type="caution">
    <text evidence="4">The sequence shown here is derived from an EMBL/GenBank/DDBJ whole genome shotgun (WGS) entry which is preliminary data.</text>
</comment>
<gene>
    <name evidence="4" type="ORF">F0L17_09445</name>
</gene>
<keyword evidence="2" id="KW-0560">Oxidoreductase</keyword>
<evidence type="ECO:0000313" key="5">
    <source>
        <dbReference type="Proteomes" id="UP000473014"/>
    </source>
</evidence>
<comment type="similarity">
    <text evidence="1 3">Belongs to the short-chain dehydrogenases/reductases (SDR) family.</text>
</comment>
<dbReference type="CDD" id="cd05233">
    <property type="entry name" value="SDR_c"/>
    <property type="match status" value="1"/>
</dbReference>
<dbReference type="Proteomes" id="UP000473014">
    <property type="component" value="Unassembled WGS sequence"/>
</dbReference>
<dbReference type="PRINTS" id="PR00080">
    <property type="entry name" value="SDRFAMILY"/>
</dbReference>
<dbReference type="PIRSF" id="PIRSF000126">
    <property type="entry name" value="11-beta-HSD1"/>
    <property type="match status" value="1"/>
</dbReference>
<dbReference type="InterPro" id="IPR002347">
    <property type="entry name" value="SDR_fam"/>
</dbReference>
<organism evidence="4 5">
    <name type="scientific">Streptomyces taklimakanensis</name>
    <dbReference type="NCBI Taxonomy" id="2569853"/>
    <lineage>
        <taxon>Bacteria</taxon>
        <taxon>Bacillati</taxon>
        <taxon>Actinomycetota</taxon>
        <taxon>Actinomycetes</taxon>
        <taxon>Kitasatosporales</taxon>
        <taxon>Streptomycetaceae</taxon>
        <taxon>Streptomyces</taxon>
    </lineage>
</organism>
<name>A0A6G2BAQ3_9ACTN</name>
<proteinExistence type="inferred from homology"/>
<dbReference type="InterPro" id="IPR051019">
    <property type="entry name" value="VLCFA-Steroid_DH"/>
</dbReference>
<dbReference type="GO" id="GO:0016491">
    <property type="term" value="F:oxidoreductase activity"/>
    <property type="evidence" value="ECO:0007669"/>
    <property type="project" value="UniProtKB-KW"/>
</dbReference>
<protein>
    <submittedName>
        <fullName evidence="4">SDR family NAD(P)-dependent oxidoreductase</fullName>
    </submittedName>
</protein>